<evidence type="ECO:0000313" key="2">
    <source>
        <dbReference type="EMBL" id="CAB3990306.1"/>
    </source>
</evidence>
<feature type="compositionally biased region" description="Acidic residues" evidence="1">
    <location>
        <begin position="810"/>
        <end position="835"/>
    </location>
</feature>
<comment type="caution">
    <text evidence="2">The sequence shown here is derived from an EMBL/GenBank/DDBJ whole genome shotgun (WGS) entry which is preliminary data.</text>
</comment>
<organism evidence="2 3">
    <name type="scientific">Paramuricea clavata</name>
    <name type="common">Red gorgonian</name>
    <name type="synonym">Violescent sea-whip</name>
    <dbReference type="NCBI Taxonomy" id="317549"/>
    <lineage>
        <taxon>Eukaryota</taxon>
        <taxon>Metazoa</taxon>
        <taxon>Cnidaria</taxon>
        <taxon>Anthozoa</taxon>
        <taxon>Octocorallia</taxon>
        <taxon>Malacalcyonacea</taxon>
        <taxon>Plexauridae</taxon>
        <taxon>Paramuricea</taxon>
    </lineage>
</organism>
<feature type="region of interest" description="Disordered" evidence="1">
    <location>
        <begin position="796"/>
        <end position="851"/>
    </location>
</feature>
<dbReference type="SUPFAM" id="SSF63825">
    <property type="entry name" value="YWTD domain"/>
    <property type="match status" value="1"/>
</dbReference>
<dbReference type="Proteomes" id="UP001152795">
    <property type="component" value="Unassembled WGS sequence"/>
</dbReference>
<sequence>MPCTTNYMPKGGKTGNAICDSLLSTIKVLQVCEACVKRTVPTEHIIDNSIICKSRCNECLSMKSVCVECAEAGQSSCLPCLRACDHCLGCGILCKRRVFLVATADCEEGNKKAFYIIKESIADQSIDPELSLLSIIPDVPHVGKSLKAGFSNWFLKIGKERSNLAVIRSMRSRSSSNVKKVMTKLIPKNDHVRNRDRQDPSAVLSLTGDSLLNYLSNVGLVSTTIIPETSKFTIDNRPGMYPRPISVAIGSYGWIYVLYNYDEVNGLSDLLKARLHSPVDKVKIVNKQVKATSVHFAEGVVYLCGDNSPITVVDENSVLALDVGKIKTGPVAKQALQTYGLPVRGTVAQMKECLQQYKSRVKDEYAAKRFLSTTINFWRNEFNEQPSFTAICLVDGNLLYAACATESIIASVVTSRDGIGMRGTLQRTFSYDESWRTIHSLRVICSTAKLFVVTNSDIDMLDLESQIGHVHVVDNERDDVIFSDPINRKIYQYTPESEKTEIISGNGDENCIDGPVSQCSYRQPYGIAVEFDYVVYVTDAMSGTVHIISCLENTVKFLQAIGGLYKSFSVHDKGGSFEKHDLRSALELVSKCKDFLEENERVINRDVTSKLPRTLNGPQGNVASKTVDSVRLIEWGLSRLKDIVEQYNYQETNLLSCMTLDTEHFHSTTHFKCEVMTMLQYARSFGNCVKESMKRLSSWSAHYFTNPNSWYPLPEGTIHFRELPKLKPLPAANQSDESCQLLKEFSSIYGRAVRQRSGRQETTMAKSGTLPPTCYQVNLPIQEVTLHRQLDEENELNGIVGPGNQPNIEDAQDVDSSEGEVEYDSDESELEFEGDNDQRNQPLSAEHAADTPELAREAFFLIGSRSRFGRTVRFNGRFVQ</sequence>
<dbReference type="OrthoDB" id="5980317at2759"/>
<evidence type="ECO:0000256" key="1">
    <source>
        <dbReference type="SAM" id="MobiDB-lite"/>
    </source>
</evidence>
<reference evidence="2" key="1">
    <citation type="submission" date="2020-04" db="EMBL/GenBank/DDBJ databases">
        <authorList>
            <person name="Alioto T."/>
            <person name="Alioto T."/>
            <person name="Gomez Garrido J."/>
        </authorList>
    </citation>
    <scope>NUCLEOTIDE SEQUENCE</scope>
    <source>
        <strain evidence="2">A484AB</strain>
    </source>
</reference>
<dbReference type="InterPro" id="IPR011042">
    <property type="entry name" value="6-blade_b-propeller_TolB-like"/>
</dbReference>
<accession>A0A7D9DNN1</accession>
<proteinExistence type="predicted"/>
<keyword evidence="3" id="KW-1185">Reference proteome</keyword>
<dbReference type="AlphaFoldDB" id="A0A7D9DNN1"/>
<dbReference type="EMBL" id="CACRXK020001638">
    <property type="protein sequence ID" value="CAB3990306.1"/>
    <property type="molecule type" value="Genomic_DNA"/>
</dbReference>
<gene>
    <name evidence="2" type="ORF">PACLA_8A080710</name>
</gene>
<dbReference type="Gene3D" id="2.120.10.30">
    <property type="entry name" value="TolB, C-terminal domain"/>
    <property type="match status" value="1"/>
</dbReference>
<evidence type="ECO:0000313" key="3">
    <source>
        <dbReference type="Proteomes" id="UP001152795"/>
    </source>
</evidence>
<protein>
    <submittedName>
        <fullName evidence="2">Uncharacterized protein</fullName>
    </submittedName>
</protein>
<name>A0A7D9DNN1_PARCT</name>